<comment type="caution">
    <text evidence="3">The sequence shown here is derived from an EMBL/GenBank/DDBJ whole genome shotgun (WGS) entry which is preliminary data.</text>
</comment>
<keyword evidence="4" id="KW-1185">Reference proteome</keyword>
<dbReference type="EMBL" id="PGCJ01001080">
    <property type="protein sequence ID" value="PLW09978.1"/>
    <property type="molecule type" value="Genomic_DNA"/>
</dbReference>
<protein>
    <submittedName>
        <fullName evidence="3">Uncharacterized protein</fullName>
    </submittedName>
</protein>
<reference evidence="3 4" key="1">
    <citation type="submission" date="2017-11" db="EMBL/GenBank/DDBJ databases">
        <title>De novo assembly and phasing of dikaryotic genomes from two isolates of Puccinia coronata f. sp. avenae, the causal agent of oat crown rust.</title>
        <authorList>
            <person name="Miller M.E."/>
            <person name="Zhang Y."/>
            <person name="Omidvar V."/>
            <person name="Sperschneider J."/>
            <person name="Schwessinger B."/>
            <person name="Raley C."/>
            <person name="Palmer J.M."/>
            <person name="Garnica D."/>
            <person name="Upadhyaya N."/>
            <person name="Rathjen J."/>
            <person name="Taylor J.M."/>
            <person name="Park R.F."/>
            <person name="Dodds P.N."/>
            <person name="Hirsch C.D."/>
            <person name="Kianian S.F."/>
            <person name="Figueroa M."/>
        </authorList>
    </citation>
    <scope>NUCLEOTIDE SEQUENCE [LARGE SCALE GENOMIC DNA]</scope>
    <source>
        <strain evidence="3">12NC29</strain>
    </source>
</reference>
<dbReference type="Proteomes" id="UP000235388">
    <property type="component" value="Unassembled WGS sequence"/>
</dbReference>
<evidence type="ECO:0000313" key="1">
    <source>
        <dbReference type="EMBL" id="PLW09978.1"/>
    </source>
</evidence>
<dbReference type="EMBL" id="PGCJ01000705">
    <property type="protein sequence ID" value="PLW23912.1"/>
    <property type="molecule type" value="Genomic_DNA"/>
</dbReference>
<evidence type="ECO:0000313" key="3">
    <source>
        <dbReference type="EMBL" id="PLW43557.1"/>
    </source>
</evidence>
<dbReference type="EMBL" id="PGCJ01000146">
    <property type="protein sequence ID" value="PLW43557.1"/>
    <property type="molecule type" value="Genomic_DNA"/>
</dbReference>
<proteinExistence type="predicted"/>
<accession>A0A2N5V0T5</accession>
<name>A0A2N5V0T5_9BASI</name>
<evidence type="ECO:0000313" key="2">
    <source>
        <dbReference type="EMBL" id="PLW23912.1"/>
    </source>
</evidence>
<gene>
    <name evidence="3" type="ORF">PCANC_13263</name>
    <name evidence="1" type="ORF">PCANC_21893</name>
    <name evidence="2" type="ORF">PCANC_27879</name>
</gene>
<dbReference type="AlphaFoldDB" id="A0A2N5V0T5"/>
<sequence length="75" mass="8331">MSNLFFFLTCSSKSNHQTNFNYPCSTSTISTFHDQLALTRIILSTDIYNFSSSSFSLSFSGSLILLSTNCSVLLQ</sequence>
<organism evidence="3 4">
    <name type="scientific">Puccinia coronata f. sp. avenae</name>
    <dbReference type="NCBI Taxonomy" id="200324"/>
    <lineage>
        <taxon>Eukaryota</taxon>
        <taxon>Fungi</taxon>
        <taxon>Dikarya</taxon>
        <taxon>Basidiomycota</taxon>
        <taxon>Pucciniomycotina</taxon>
        <taxon>Pucciniomycetes</taxon>
        <taxon>Pucciniales</taxon>
        <taxon>Pucciniaceae</taxon>
        <taxon>Puccinia</taxon>
    </lineage>
</organism>
<evidence type="ECO:0000313" key="4">
    <source>
        <dbReference type="Proteomes" id="UP000235388"/>
    </source>
</evidence>